<evidence type="ECO:0000256" key="6">
    <source>
        <dbReference type="ARBA" id="ARBA00023136"/>
    </source>
</evidence>
<comment type="subcellular location">
    <subcellularLocation>
        <location evidence="1">Membrane</location>
        <topology evidence="1">Multi-pass membrane protein</topology>
    </subcellularLocation>
</comment>
<feature type="transmembrane region" description="Helical" evidence="9">
    <location>
        <begin position="181"/>
        <end position="200"/>
    </location>
</feature>
<gene>
    <name evidence="10" type="primary">SLC35F2</name>
    <name evidence="10" type="synonym">LOC114650623</name>
</gene>
<evidence type="ECO:0000256" key="9">
    <source>
        <dbReference type="SAM" id="Phobius"/>
    </source>
</evidence>
<dbReference type="InterPro" id="IPR037185">
    <property type="entry name" value="EmrE-like"/>
</dbReference>
<dbReference type="InterPro" id="IPR009262">
    <property type="entry name" value="SLC35_F1/F2/F6"/>
</dbReference>
<evidence type="ECO:0000256" key="5">
    <source>
        <dbReference type="ARBA" id="ARBA00022989"/>
    </source>
</evidence>
<comment type="function">
    <text evidence="7">Putative solute transporter.</text>
</comment>
<feature type="transmembrane region" description="Helical" evidence="9">
    <location>
        <begin position="360"/>
        <end position="379"/>
    </location>
</feature>
<reference evidence="10" key="1">
    <citation type="submission" date="2021-06" db="EMBL/GenBank/DDBJ databases">
        <authorList>
            <consortium name="Wellcome Sanger Institute Data Sharing"/>
        </authorList>
    </citation>
    <scope>NUCLEOTIDE SEQUENCE [LARGE SCALE GENOMIC DNA]</scope>
</reference>
<keyword evidence="3" id="KW-0813">Transport</keyword>
<reference evidence="10" key="3">
    <citation type="submission" date="2025-09" db="UniProtKB">
        <authorList>
            <consortium name="Ensembl"/>
        </authorList>
    </citation>
    <scope>IDENTIFICATION</scope>
</reference>
<feature type="transmembrane region" description="Helical" evidence="9">
    <location>
        <begin position="334"/>
        <end position="354"/>
    </location>
</feature>
<dbReference type="Pfam" id="PF06027">
    <property type="entry name" value="SLC35F"/>
    <property type="match status" value="1"/>
</dbReference>
<reference evidence="10" key="2">
    <citation type="submission" date="2025-08" db="UniProtKB">
        <authorList>
            <consortium name="Ensembl"/>
        </authorList>
    </citation>
    <scope>IDENTIFICATION</scope>
</reference>
<dbReference type="OrthoDB" id="429955at2759"/>
<proteinExistence type="inferred from homology"/>
<comment type="similarity">
    <text evidence="2">Belongs to the SLC35F solute transporter family.</text>
</comment>
<feature type="transmembrane region" description="Helical" evidence="9">
    <location>
        <begin position="272"/>
        <end position="291"/>
    </location>
</feature>
<dbReference type="GO" id="GO:0022857">
    <property type="term" value="F:transmembrane transporter activity"/>
    <property type="evidence" value="ECO:0007669"/>
    <property type="project" value="InterPro"/>
</dbReference>
<evidence type="ECO:0000256" key="8">
    <source>
        <dbReference type="SAM" id="MobiDB-lite"/>
    </source>
</evidence>
<dbReference type="SUPFAM" id="SSF103481">
    <property type="entry name" value="Multidrug resistance efflux transporter EmrE"/>
    <property type="match status" value="1"/>
</dbReference>
<dbReference type="Proteomes" id="UP000694620">
    <property type="component" value="Chromosome 4"/>
</dbReference>
<name>A0A8C4RLF8_ERPCA</name>
<feature type="region of interest" description="Disordered" evidence="8">
    <location>
        <begin position="392"/>
        <end position="425"/>
    </location>
</feature>
<dbReference type="GO" id="GO:0016020">
    <property type="term" value="C:membrane"/>
    <property type="evidence" value="ECO:0007669"/>
    <property type="project" value="UniProtKB-SubCell"/>
</dbReference>
<sequence length="425" mass="47425">MILIVLKSRGTVMMADMVSTESALESEAPVLVDSQLINGVFTVLLQKRMEMNEHITDRDEHENKSCFYYLRTYKLKEIFTWHLFKTIVLGQGLSVLICGTGITSQYLANDFSVNTPMLQSFINYTLLFLVYVPLLSFRREDKNLLSILKKKWWKYLLLGIADVEANYMVVKAYQYTTLTSVQLLDCFVIPVLMALSWFILKTRFRIVHYVAVCICLLGAGTMVGADVEAGRNQGSGTNILLGDVLVLGGAALYAVSNVCQEYTVKNLSQEEFLGMVGLFGTVFSGIQMAILECTEIAKITWNWQVALLFTGYAICMFGLYNCMPLVIKIASATAVNLSLLTADLFSLFFGFVLLQYTFSMLYILSFVIIIVGFILYNSVPTFTPEAAAQPAVDGVDNPVSETEETYNKEESAIHSPQKVIPDGTV</sequence>
<feature type="transmembrane region" description="Helical" evidence="9">
    <location>
        <begin position="303"/>
        <end position="322"/>
    </location>
</feature>
<dbReference type="PANTHER" id="PTHR14233">
    <property type="entry name" value="DUF914-RELATED"/>
    <property type="match status" value="1"/>
</dbReference>
<accession>A0A8C4RLF8</accession>
<organism evidence="10 11">
    <name type="scientific">Erpetoichthys calabaricus</name>
    <name type="common">Rope fish</name>
    <name type="synonym">Calamoichthys calabaricus</name>
    <dbReference type="NCBI Taxonomy" id="27687"/>
    <lineage>
        <taxon>Eukaryota</taxon>
        <taxon>Metazoa</taxon>
        <taxon>Chordata</taxon>
        <taxon>Craniata</taxon>
        <taxon>Vertebrata</taxon>
        <taxon>Euteleostomi</taxon>
        <taxon>Actinopterygii</taxon>
        <taxon>Polypteriformes</taxon>
        <taxon>Polypteridae</taxon>
        <taxon>Erpetoichthys</taxon>
    </lineage>
</organism>
<keyword evidence="6 9" id="KW-0472">Membrane</keyword>
<dbReference type="InterPro" id="IPR052221">
    <property type="entry name" value="SLC35F_Transporter"/>
</dbReference>
<evidence type="ECO:0000256" key="2">
    <source>
        <dbReference type="ARBA" id="ARBA00007863"/>
    </source>
</evidence>
<evidence type="ECO:0000256" key="7">
    <source>
        <dbReference type="ARBA" id="ARBA00037727"/>
    </source>
</evidence>
<feature type="transmembrane region" description="Helical" evidence="9">
    <location>
        <begin position="83"/>
        <end position="104"/>
    </location>
</feature>
<evidence type="ECO:0000256" key="1">
    <source>
        <dbReference type="ARBA" id="ARBA00004141"/>
    </source>
</evidence>
<evidence type="ECO:0000256" key="4">
    <source>
        <dbReference type="ARBA" id="ARBA00022692"/>
    </source>
</evidence>
<dbReference type="AlphaFoldDB" id="A0A8C4RLF8"/>
<evidence type="ECO:0000313" key="11">
    <source>
        <dbReference type="Proteomes" id="UP000694620"/>
    </source>
</evidence>
<feature type="transmembrane region" description="Helical" evidence="9">
    <location>
        <begin position="207"/>
        <end position="227"/>
    </location>
</feature>
<keyword evidence="4 9" id="KW-0812">Transmembrane</keyword>
<feature type="transmembrane region" description="Helical" evidence="9">
    <location>
        <begin position="116"/>
        <end position="134"/>
    </location>
</feature>
<feature type="transmembrane region" description="Helical" evidence="9">
    <location>
        <begin position="239"/>
        <end position="260"/>
    </location>
</feature>
<evidence type="ECO:0000256" key="3">
    <source>
        <dbReference type="ARBA" id="ARBA00022448"/>
    </source>
</evidence>
<keyword evidence="5 9" id="KW-1133">Transmembrane helix</keyword>
<dbReference type="Ensembl" id="ENSECRT00000003767.1">
    <property type="protein sequence ID" value="ENSECRP00000003706.1"/>
    <property type="gene ID" value="ENSECRG00000002549.1"/>
</dbReference>
<dbReference type="GeneTree" id="ENSGT00390000015655"/>
<evidence type="ECO:0000313" key="10">
    <source>
        <dbReference type="Ensembl" id="ENSECRP00000003706.1"/>
    </source>
</evidence>
<dbReference type="PANTHER" id="PTHR14233:SF12">
    <property type="entry name" value="SOLUTE CARRIER FAMILY 35 MEMBER F2"/>
    <property type="match status" value="1"/>
</dbReference>
<protein>
    <submittedName>
        <fullName evidence="10">Info solute carrier family 35 member F2, like</fullName>
    </submittedName>
</protein>
<keyword evidence="11" id="KW-1185">Reference proteome</keyword>